<evidence type="ECO:0000259" key="4">
    <source>
        <dbReference type="PROSITE" id="PS01124"/>
    </source>
</evidence>
<dbReference type="GO" id="GO:0043565">
    <property type="term" value="F:sequence-specific DNA binding"/>
    <property type="evidence" value="ECO:0007669"/>
    <property type="project" value="InterPro"/>
</dbReference>
<evidence type="ECO:0000256" key="3">
    <source>
        <dbReference type="ARBA" id="ARBA00023163"/>
    </source>
</evidence>
<dbReference type="AlphaFoldDB" id="A0A3P3U0D6"/>
<dbReference type="InterPro" id="IPR009057">
    <property type="entry name" value="Homeodomain-like_sf"/>
</dbReference>
<sequence>MKLAGAGDAIPREKVLLDKRYPFFIAETIGVNVHYQKLHWHDVLEINYIKSGCGYYIINGKTFEFRQGDILLINSNDLHCAYEVRDLVILVVEFDMSWFAGSLRYDPEILSPFKDMGVHFTNLLDRTSPYIGELRALLQSMQEEHEREQRSYVSMVHAALLRFLSCVNRHFRSEEASKCRPEIGSMQLEKVRRVIHAMEERVAHPWTLEELAASAYLSPSRFSDIFRRAVGTPPLEYLIQLRLEHALALLETTPLKISDIAMECGFRSLSNFNHLFRKHVGMSPKHARIRSKANP</sequence>
<dbReference type="Gene3D" id="1.10.10.60">
    <property type="entry name" value="Homeodomain-like"/>
    <property type="match status" value="2"/>
</dbReference>
<feature type="domain" description="HTH araC/xylS-type" evidence="4">
    <location>
        <begin position="192"/>
        <end position="290"/>
    </location>
</feature>
<evidence type="ECO:0000313" key="6">
    <source>
        <dbReference type="Proteomes" id="UP000267017"/>
    </source>
</evidence>
<dbReference type="InterPro" id="IPR018062">
    <property type="entry name" value="HTH_AraC-typ_CS"/>
</dbReference>
<dbReference type="PRINTS" id="PR00032">
    <property type="entry name" value="HTHARAC"/>
</dbReference>
<dbReference type="InterPro" id="IPR037923">
    <property type="entry name" value="HTH-like"/>
</dbReference>
<dbReference type="Pfam" id="PF12833">
    <property type="entry name" value="HTH_18"/>
    <property type="match status" value="1"/>
</dbReference>
<dbReference type="PROSITE" id="PS01124">
    <property type="entry name" value="HTH_ARAC_FAMILY_2"/>
    <property type="match status" value="1"/>
</dbReference>
<name>A0A3P3U0D6_9BACL</name>
<dbReference type="Gene3D" id="2.60.120.10">
    <property type="entry name" value="Jelly Rolls"/>
    <property type="match status" value="1"/>
</dbReference>
<keyword evidence="1" id="KW-0805">Transcription regulation</keyword>
<dbReference type="InterPro" id="IPR018060">
    <property type="entry name" value="HTH_AraC"/>
</dbReference>
<dbReference type="Pfam" id="PF02311">
    <property type="entry name" value="AraC_binding"/>
    <property type="match status" value="1"/>
</dbReference>
<dbReference type="GO" id="GO:0003700">
    <property type="term" value="F:DNA-binding transcription factor activity"/>
    <property type="evidence" value="ECO:0007669"/>
    <property type="project" value="InterPro"/>
</dbReference>
<organism evidence="5 6">
    <name type="scientific">Paenibacillus oralis</name>
    <dbReference type="NCBI Taxonomy" id="2490856"/>
    <lineage>
        <taxon>Bacteria</taxon>
        <taxon>Bacillati</taxon>
        <taxon>Bacillota</taxon>
        <taxon>Bacilli</taxon>
        <taxon>Bacillales</taxon>
        <taxon>Paenibacillaceae</taxon>
        <taxon>Paenibacillus</taxon>
    </lineage>
</organism>
<evidence type="ECO:0000313" key="5">
    <source>
        <dbReference type="EMBL" id="RRJ63801.1"/>
    </source>
</evidence>
<keyword evidence="6" id="KW-1185">Reference proteome</keyword>
<keyword evidence="2" id="KW-0238">DNA-binding</keyword>
<evidence type="ECO:0000256" key="2">
    <source>
        <dbReference type="ARBA" id="ARBA00023125"/>
    </source>
</evidence>
<dbReference type="RefSeq" id="WP_128631634.1">
    <property type="nucleotide sequence ID" value="NZ_RRCN01000001.1"/>
</dbReference>
<dbReference type="PANTHER" id="PTHR43280:SF28">
    <property type="entry name" value="HTH-TYPE TRANSCRIPTIONAL ACTIVATOR RHAS"/>
    <property type="match status" value="1"/>
</dbReference>
<keyword evidence="3" id="KW-0804">Transcription</keyword>
<dbReference type="OrthoDB" id="182534at2"/>
<accession>A0A3P3U0D6</accession>
<dbReference type="InterPro" id="IPR003313">
    <property type="entry name" value="AraC-bd"/>
</dbReference>
<dbReference type="SUPFAM" id="SSF46689">
    <property type="entry name" value="Homeodomain-like"/>
    <property type="match status" value="2"/>
</dbReference>
<proteinExistence type="predicted"/>
<evidence type="ECO:0000256" key="1">
    <source>
        <dbReference type="ARBA" id="ARBA00023015"/>
    </source>
</evidence>
<dbReference type="SMART" id="SM00342">
    <property type="entry name" value="HTH_ARAC"/>
    <property type="match status" value="1"/>
</dbReference>
<reference evidence="5 6" key="1">
    <citation type="submission" date="2018-11" db="EMBL/GenBank/DDBJ databases">
        <title>Genome sequencing of Paenibacillus sp. KCOM 3021 (= ChDC PVNT-B20).</title>
        <authorList>
            <person name="Kook J.-K."/>
            <person name="Park S.-N."/>
            <person name="Lim Y.K."/>
        </authorList>
    </citation>
    <scope>NUCLEOTIDE SEQUENCE [LARGE SCALE GENOMIC DNA]</scope>
    <source>
        <strain evidence="5 6">KCOM 3021</strain>
    </source>
</reference>
<gene>
    <name evidence="5" type="ORF">EHV15_13310</name>
</gene>
<dbReference type="EMBL" id="RRCN01000001">
    <property type="protein sequence ID" value="RRJ63801.1"/>
    <property type="molecule type" value="Genomic_DNA"/>
</dbReference>
<dbReference type="InterPro" id="IPR014710">
    <property type="entry name" value="RmlC-like_jellyroll"/>
</dbReference>
<dbReference type="Proteomes" id="UP000267017">
    <property type="component" value="Unassembled WGS sequence"/>
</dbReference>
<protein>
    <submittedName>
        <fullName evidence="5">AraC family transcriptional regulator</fullName>
    </submittedName>
</protein>
<dbReference type="PANTHER" id="PTHR43280">
    <property type="entry name" value="ARAC-FAMILY TRANSCRIPTIONAL REGULATOR"/>
    <property type="match status" value="1"/>
</dbReference>
<dbReference type="InterPro" id="IPR020449">
    <property type="entry name" value="Tscrpt_reg_AraC-type_HTH"/>
</dbReference>
<dbReference type="SUPFAM" id="SSF51215">
    <property type="entry name" value="Regulatory protein AraC"/>
    <property type="match status" value="1"/>
</dbReference>
<comment type="caution">
    <text evidence="5">The sequence shown here is derived from an EMBL/GenBank/DDBJ whole genome shotgun (WGS) entry which is preliminary data.</text>
</comment>
<dbReference type="PROSITE" id="PS00041">
    <property type="entry name" value="HTH_ARAC_FAMILY_1"/>
    <property type="match status" value="1"/>
</dbReference>